<sequence length="103" mass="10800">MRGVPIIPFCLRTNFAFPLELGNGSIDDVDNILITNIGGIYGLVALNTKSAGAILSQLMLGAGGSDCPGAAASNVSGKMLAVSHEGRIEQYPHIARQYNNVNQ</sequence>
<evidence type="ECO:0000313" key="2">
    <source>
        <dbReference type="Proteomes" id="UP001147760"/>
    </source>
</evidence>
<organism evidence="1 2">
    <name type="scientific">Penicillium desertorum</name>
    <dbReference type="NCBI Taxonomy" id="1303715"/>
    <lineage>
        <taxon>Eukaryota</taxon>
        <taxon>Fungi</taxon>
        <taxon>Dikarya</taxon>
        <taxon>Ascomycota</taxon>
        <taxon>Pezizomycotina</taxon>
        <taxon>Eurotiomycetes</taxon>
        <taxon>Eurotiomycetidae</taxon>
        <taxon>Eurotiales</taxon>
        <taxon>Aspergillaceae</taxon>
        <taxon>Penicillium</taxon>
    </lineage>
</organism>
<dbReference type="EMBL" id="JAPWDO010000002">
    <property type="protein sequence ID" value="KAJ5483213.1"/>
    <property type="molecule type" value="Genomic_DNA"/>
</dbReference>
<protein>
    <submittedName>
        <fullName evidence="1">Uncharacterized protein</fullName>
    </submittedName>
</protein>
<comment type="caution">
    <text evidence="1">The sequence shown here is derived from an EMBL/GenBank/DDBJ whole genome shotgun (WGS) entry which is preliminary data.</text>
</comment>
<reference evidence="1" key="2">
    <citation type="journal article" date="2023" name="IMA Fungus">
        <title>Comparative genomic study of the Penicillium genus elucidates a diverse pangenome and 15 lateral gene transfer events.</title>
        <authorList>
            <person name="Petersen C."/>
            <person name="Sorensen T."/>
            <person name="Nielsen M.R."/>
            <person name="Sondergaard T.E."/>
            <person name="Sorensen J.L."/>
            <person name="Fitzpatrick D.A."/>
            <person name="Frisvad J.C."/>
            <person name="Nielsen K.L."/>
        </authorList>
    </citation>
    <scope>NUCLEOTIDE SEQUENCE</scope>
    <source>
        <strain evidence="1">IBT 17660</strain>
    </source>
</reference>
<evidence type="ECO:0000313" key="1">
    <source>
        <dbReference type="EMBL" id="KAJ5483213.1"/>
    </source>
</evidence>
<name>A0A9W9X3H5_9EURO</name>
<dbReference type="AlphaFoldDB" id="A0A9W9X3H5"/>
<accession>A0A9W9X3H5</accession>
<reference evidence="1" key="1">
    <citation type="submission" date="2022-12" db="EMBL/GenBank/DDBJ databases">
        <authorList>
            <person name="Petersen C."/>
        </authorList>
    </citation>
    <scope>NUCLEOTIDE SEQUENCE</scope>
    <source>
        <strain evidence="1">IBT 17660</strain>
    </source>
</reference>
<proteinExistence type="predicted"/>
<dbReference type="Proteomes" id="UP001147760">
    <property type="component" value="Unassembled WGS sequence"/>
</dbReference>
<gene>
    <name evidence="1" type="ORF">N7530_002459</name>
</gene>
<keyword evidence="2" id="KW-1185">Reference proteome</keyword>